<evidence type="ECO:0000256" key="1">
    <source>
        <dbReference type="ARBA" id="ARBA00004123"/>
    </source>
</evidence>
<feature type="compositionally biased region" description="Basic and acidic residues" evidence="6">
    <location>
        <begin position="77"/>
        <end position="89"/>
    </location>
</feature>
<dbReference type="InterPro" id="IPR016177">
    <property type="entry name" value="DNA-bd_dom_sf"/>
</dbReference>
<sequence>MANSVEKDEVVSLELPAPPGWTKKYLIKKGGTPKKNEIVFKAPSGDEITNRKQLDQYLKQHPGGPAISEFDWGTGDTPRRSARISEKSKATPPPEVETPKKKARRTSASKKDKKETETAPEGTEEKKEVDMADAEKTEKDVAETEKEKEVPENKERAEDCDVKTVQTEEPTEGADTGKDEESKENKTDAGGDDKEDEKIKDVELKEKVEQPRVETEKVDGPGEVKKPEETTGDKDKMLDGEEKDQINQSAPEPESDVKEKTAPNGSADNPNKLDVHEMGKKVDGEAIENGNRGSGPGEVAA</sequence>
<keyword evidence="5" id="KW-0539">Nucleus</keyword>
<name>A0ABD3L7B4_EUCGL</name>
<proteinExistence type="predicted"/>
<evidence type="ECO:0000256" key="2">
    <source>
        <dbReference type="ARBA" id="ARBA00023015"/>
    </source>
</evidence>
<dbReference type="InterPro" id="IPR039622">
    <property type="entry name" value="MBD10/11"/>
</dbReference>
<feature type="compositionally biased region" description="Gly residues" evidence="6">
    <location>
        <begin position="292"/>
        <end position="301"/>
    </location>
</feature>
<dbReference type="CDD" id="cd00122">
    <property type="entry name" value="MBD"/>
    <property type="match status" value="1"/>
</dbReference>
<keyword evidence="4" id="KW-0804">Transcription</keyword>
<evidence type="ECO:0000256" key="5">
    <source>
        <dbReference type="ARBA" id="ARBA00023242"/>
    </source>
</evidence>
<protein>
    <recommendedName>
        <fullName evidence="7">MBD domain-containing protein</fullName>
    </recommendedName>
</protein>
<evidence type="ECO:0000313" key="9">
    <source>
        <dbReference type="Proteomes" id="UP001634007"/>
    </source>
</evidence>
<accession>A0ABD3L7B4</accession>
<gene>
    <name evidence="8" type="ORF">ACJRO7_016501</name>
</gene>
<evidence type="ECO:0000256" key="3">
    <source>
        <dbReference type="ARBA" id="ARBA00023125"/>
    </source>
</evidence>
<dbReference type="InterPro" id="IPR001739">
    <property type="entry name" value="Methyl_CpG_DNA-bd"/>
</dbReference>
<feature type="region of interest" description="Disordered" evidence="6">
    <location>
        <begin position="16"/>
        <end position="301"/>
    </location>
</feature>
<organism evidence="8 9">
    <name type="scientific">Eucalyptus globulus</name>
    <name type="common">Tasmanian blue gum</name>
    <dbReference type="NCBI Taxonomy" id="34317"/>
    <lineage>
        <taxon>Eukaryota</taxon>
        <taxon>Viridiplantae</taxon>
        <taxon>Streptophyta</taxon>
        <taxon>Embryophyta</taxon>
        <taxon>Tracheophyta</taxon>
        <taxon>Spermatophyta</taxon>
        <taxon>Magnoliopsida</taxon>
        <taxon>eudicotyledons</taxon>
        <taxon>Gunneridae</taxon>
        <taxon>Pentapetalae</taxon>
        <taxon>rosids</taxon>
        <taxon>malvids</taxon>
        <taxon>Myrtales</taxon>
        <taxon>Myrtaceae</taxon>
        <taxon>Myrtoideae</taxon>
        <taxon>Eucalypteae</taxon>
        <taxon>Eucalyptus</taxon>
    </lineage>
</organism>
<dbReference type="EMBL" id="JBJKBG010000003">
    <property type="protein sequence ID" value="KAL3747706.1"/>
    <property type="molecule type" value="Genomic_DNA"/>
</dbReference>
<feature type="domain" description="MBD" evidence="7">
    <location>
        <begin position="7"/>
        <end position="77"/>
    </location>
</feature>
<reference evidence="8 9" key="1">
    <citation type="submission" date="2024-11" db="EMBL/GenBank/DDBJ databases">
        <title>Chromosome-level genome assembly of Eucalyptus globulus Labill. provides insights into its genome evolution.</title>
        <authorList>
            <person name="Li X."/>
        </authorList>
    </citation>
    <scope>NUCLEOTIDE SEQUENCE [LARGE SCALE GENOMIC DNA]</scope>
    <source>
        <strain evidence="8">CL2024</strain>
        <tissue evidence="8">Fresh tender leaves</tissue>
    </source>
</reference>
<dbReference type="Proteomes" id="UP001634007">
    <property type="component" value="Unassembled WGS sequence"/>
</dbReference>
<dbReference type="AlphaFoldDB" id="A0ABD3L7B4"/>
<feature type="compositionally biased region" description="Basic and acidic residues" evidence="6">
    <location>
        <begin position="109"/>
        <end position="162"/>
    </location>
</feature>
<dbReference type="EMBL" id="JBJKBG010000003">
    <property type="protein sequence ID" value="KAL3747707.1"/>
    <property type="molecule type" value="Genomic_DNA"/>
</dbReference>
<evidence type="ECO:0000259" key="7">
    <source>
        <dbReference type="PROSITE" id="PS50982"/>
    </source>
</evidence>
<dbReference type="Pfam" id="PF01429">
    <property type="entry name" value="MBD"/>
    <property type="match status" value="1"/>
</dbReference>
<comment type="caution">
    <text evidence="8">The sequence shown here is derived from an EMBL/GenBank/DDBJ whole genome shotgun (WGS) entry which is preliminary data.</text>
</comment>
<keyword evidence="3" id="KW-0238">DNA-binding</keyword>
<feature type="compositionally biased region" description="Basic and acidic residues" evidence="6">
    <location>
        <begin position="271"/>
        <end position="284"/>
    </location>
</feature>
<dbReference type="PROSITE" id="PS50982">
    <property type="entry name" value="MBD"/>
    <property type="match status" value="1"/>
</dbReference>
<comment type="subcellular location">
    <subcellularLocation>
        <location evidence="1">Nucleus</location>
    </subcellularLocation>
</comment>
<evidence type="ECO:0000256" key="4">
    <source>
        <dbReference type="ARBA" id="ARBA00023163"/>
    </source>
</evidence>
<evidence type="ECO:0000256" key="6">
    <source>
        <dbReference type="SAM" id="MobiDB-lite"/>
    </source>
</evidence>
<dbReference type="GO" id="GO:0003677">
    <property type="term" value="F:DNA binding"/>
    <property type="evidence" value="ECO:0007669"/>
    <property type="project" value="UniProtKB-KW"/>
</dbReference>
<dbReference type="PANTHER" id="PTHR33729">
    <property type="entry name" value="METHYL-CPG BINDING DOMAIN CONTAINING PROTEIN, EXPRESSED"/>
    <property type="match status" value="1"/>
</dbReference>
<evidence type="ECO:0000313" key="8">
    <source>
        <dbReference type="EMBL" id="KAL3747706.1"/>
    </source>
</evidence>
<dbReference type="GO" id="GO:0005634">
    <property type="term" value="C:nucleus"/>
    <property type="evidence" value="ECO:0007669"/>
    <property type="project" value="UniProtKB-SubCell"/>
</dbReference>
<dbReference type="Gene3D" id="3.30.890.10">
    <property type="entry name" value="Methyl-cpg-binding Protein 2, Chain A"/>
    <property type="match status" value="1"/>
</dbReference>
<dbReference type="SUPFAM" id="SSF54171">
    <property type="entry name" value="DNA-binding domain"/>
    <property type="match status" value="1"/>
</dbReference>
<keyword evidence="2" id="KW-0805">Transcription regulation</keyword>
<dbReference type="PANTHER" id="PTHR33729:SF6">
    <property type="entry name" value="METHYL-CPG-BINDING DOMAIN-CONTAINING PROTEIN 11"/>
    <property type="match status" value="1"/>
</dbReference>
<keyword evidence="9" id="KW-1185">Reference proteome</keyword>
<feature type="compositionally biased region" description="Basic and acidic residues" evidence="6">
    <location>
        <begin position="175"/>
        <end position="245"/>
    </location>
</feature>